<accession>A0ACC2ZRZ6</accession>
<gene>
    <name evidence="1" type="ORF">H2198_010374</name>
</gene>
<keyword evidence="2" id="KW-1185">Reference proteome</keyword>
<organism evidence="1 2">
    <name type="scientific">Neophaeococcomyces mojaviensis</name>
    <dbReference type="NCBI Taxonomy" id="3383035"/>
    <lineage>
        <taxon>Eukaryota</taxon>
        <taxon>Fungi</taxon>
        <taxon>Dikarya</taxon>
        <taxon>Ascomycota</taxon>
        <taxon>Pezizomycotina</taxon>
        <taxon>Eurotiomycetes</taxon>
        <taxon>Chaetothyriomycetidae</taxon>
        <taxon>Chaetothyriales</taxon>
        <taxon>Chaetothyriales incertae sedis</taxon>
        <taxon>Neophaeococcomyces</taxon>
    </lineage>
</organism>
<protein>
    <submittedName>
        <fullName evidence="1">Uncharacterized protein</fullName>
    </submittedName>
</protein>
<dbReference type="EMBL" id="JAPDRQ010000356">
    <property type="protein sequence ID" value="KAJ9650319.1"/>
    <property type="molecule type" value="Genomic_DNA"/>
</dbReference>
<name>A0ACC2ZRZ6_9EURO</name>
<proteinExistence type="predicted"/>
<reference evidence="1" key="1">
    <citation type="submission" date="2022-10" db="EMBL/GenBank/DDBJ databases">
        <title>Culturing micro-colonial fungi from biological soil crusts in the Mojave desert and describing Neophaeococcomyces mojavensis, and introducing the new genera and species Taxawa tesnikishii.</title>
        <authorList>
            <person name="Kurbessoian T."/>
            <person name="Stajich J.E."/>
        </authorList>
    </citation>
    <scope>NUCLEOTIDE SEQUENCE</scope>
    <source>
        <strain evidence="1">JES_112</strain>
    </source>
</reference>
<sequence length="396" mass="44141">MPYECPKLCGLSKYKEAGELVGSAFVARDINALFEALGEDGLIRYWGYSYGTLLGATLAAMFPDKIDRSWMEISIPQTIITVWAGPKNCAWAIYGSSGQYLQELFYEFLASVKSGTYTVTDSDGTSLSYNDIRKELYVQFKRPSDWHTVAKHISYYYELATNPPDQVKRMIDPLAALDREVPMTIDAVNCGDWDDIPGDLTSFEKWFALCTKRSEFGGDLENLGILYQCSTWQVNAREKYSGTFTDIETRTPILFVNGLYDPVTPLISAENSSSGFLNSKVLEYTGAGHCTSDTRSKCVRDNLTSYFITGELPDVSKACEPDNPDSTRFIDPAAVLENSTSTKRSLDEDFEYPAVLQEINTNAGTVSGLHLCPCTLHPSRDEIVADIAFLHPTKVW</sequence>
<evidence type="ECO:0000313" key="2">
    <source>
        <dbReference type="Proteomes" id="UP001172386"/>
    </source>
</evidence>
<evidence type="ECO:0000313" key="1">
    <source>
        <dbReference type="EMBL" id="KAJ9650319.1"/>
    </source>
</evidence>
<comment type="caution">
    <text evidence="1">The sequence shown here is derived from an EMBL/GenBank/DDBJ whole genome shotgun (WGS) entry which is preliminary data.</text>
</comment>
<dbReference type="Proteomes" id="UP001172386">
    <property type="component" value="Unassembled WGS sequence"/>
</dbReference>